<dbReference type="GO" id="GO:0052621">
    <property type="term" value="F:diguanylate cyclase activity"/>
    <property type="evidence" value="ECO:0007669"/>
    <property type="project" value="UniProtKB-EC"/>
</dbReference>
<sequence>MIKKALSAIGIVPAKKLNPEQELLLIQAVLAVMAILPFAAWRFMQGQWLVGMVDLAIVVGMILLGAYGYLKGSPRLVTILLTLIYTAGMLTVVAMRGSEALFWAYPTAVACYFMVRTFEAASVSCFALVVVATLVADSVSPVVLSSFIVTYILVCLFAYLFSTKMREDRYRLEQKATIDPLTGANNRRALDDEIERIVSSVSRNHHSAALLLFDIDHFKQINDQFGHAVGDTFLKEFVRFLRPTIRKNERLFRYGGEEFVVLVEGGLEEAGYLAEQVRSLLEDSQLIPGHTVTVSIGVAELGMLESSREWMKRADDALYRAKRSGRNRVCLAEASKSWESQVLDAVE</sequence>
<gene>
    <name evidence="6" type="ORF">EOE65_14530</name>
</gene>
<organism evidence="6 7">
    <name type="scientific">Neptunomonas marina</name>
    <dbReference type="NCBI Taxonomy" id="1815562"/>
    <lineage>
        <taxon>Bacteria</taxon>
        <taxon>Pseudomonadati</taxon>
        <taxon>Pseudomonadota</taxon>
        <taxon>Gammaproteobacteria</taxon>
        <taxon>Oceanospirillales</taxon>
        <taxon>Oceanospirillaceae</taxon>
        <taxon>Neptunomonas</taxon>
    </lineage>
</organism>
<keyword evidence="4" id="KW-0472">Membrane</keyword>
<evidence type="ECO:0000259" key="5">
    <source>
        <dbReference type="PROSITE" id="PS50887"/>
    </source>
</evidence>
<dbReference type="CDD" id="cd01949">
    <property type="entry name" value="GGDEF"/>
    <property type="match status" value="1"/>
</dbReference>
<dbReference type="Pfam" id="PF00990">
    <property type="entry name" value="GGDEF"/>
    <property type="match status" value="1"/>
</dbReference>
<evidence type="ECO:0000256" key="2">
    <source>
        <dbReference type="ARBA" id="ARBA00012528"/>
    </source>
</evidence>
<dbReference type="RefSeq" id="WP_127695047.1">
    <property type="nucleotide sequence ID" value="NZ_SACQ01000007.1"/>
</dbReference>
<accession>A0A437Q5I3</accession>
<keyword evidence="4" id="KW-1133">Transmembrane helix</keyword>
<dbReference type="SMART" id="SM00267">
    <property type="entry name" value="GGDEF"/>
    <property type="match status" value="1"/>
</dbReference>
<proteinExistence type="predicted"/>
<comment type="catalytic activity">
    <reaction evidence="3">
        <text>2 GTP = 3',3'-c-di-GMP + 2 diphosphate</text>
        <dbReference type="Rhea" id="RHEA:24898"/>
        <dbReference type="ChEBI" id="CHEBI:33019"/>
        <dbReference type="ChEBI" id="CHEBI:37565"/>
        <dbReference type="ChEBI" id="CHEBI:58805"/>
        <dbReference type="EC" id="2.7.7.65"/>
    </reaction>
</comment>
<dbReference type="InterPro" id="IPR043128">
    <property type="entry name" value="Rev_trsase/Diguanyl_cyclase"/>
</dbReference>
<dbReference type="SUPFAM" id="SSF55073">
    <property type="entry name" value="Nucleotide cyclase"/>
    <property type="match status" value="1"/>
</dbReference>
<feature type="domain" description="GGDEF" evidence="5">
    <location>
        <begin position="206"/>
        <end position="334"/>
    </location>
</feature>
<dbReference type="EMBL" id="SACQ01000007">
    <property type="protein sequence ID" value="RVU29764.1"/>
    <property type="molecule type" value="Genomic_DNA"/>
</dbReference>
<dbReference type="PANTHER" id="PTHR45138">
    <property type="entry name" value="REGULATORY COMPONENTS OF SENSORY TRANSDUCTION SYSTEM"/>
    <property type="match status" value="1"/>
</dbReference>
<dbReference type="InterPro" id="IPR000160">
    <property type="entry name" value="GGDEF_dom"/>
</dbReference>
<feature type="transmembrane region" description="Helical" evidence="4">
    <location>
        <begin position="76"/>
        <end position="97"/>
    </location>
</feature>
<feature type="transmembrane region" description="Helical" evidence="4">
    <location>
        <begin position="109"/>
        <end position="136"/>
    </location>
</feature>
<name>A0A437Q5I3_9GAMM</name>
<dbReference type="AlphaFoldDB" id="A0A437Q5I3"/>
<evidence type="ECO:0000256" key="3">
    <source>
        <dbReference type="ARBA" id="ARBA00034247"/>
    </source>
</evidence>
<dbReference type="InterPro" id="IPR050469">
    <property type="entry name" value="Diguanylate_Cyclase"/>
</dbReference>
<comment type="cofactor">
    <cofactor evidence="1">
        <name>Mg(2+)</name>
        <dbReference type="ChEBI" id="CHEBI:18420"/>
    </cofactor>
</comment>
<dbReference type="FunFam" id="3.30.70.270:FF:000001">
    <property type="entry name" value="Diguanylate cyclase domain protein"/>
    <property type="match status" value="1"/>
</dbReference>
<feature type="transmembrane region" description="Helical" evidence="4">
    <location>
        <begin position="48"/>
        <end position="70"/>
    </location>
</feature>
<feature type="transmembrane region" description="Helical" evidence="4">
    <location>
        <begin position="142"/>
        <end position="161"/>
    </location>
</feature>
<keyword evidence="7" id="KW-1185">Reference proteome</keyword>
<dbReference type="EC" id="2.7.7.65" evidence="2"/>
<dbReference type="InterPro" id="IPR029787">
    <property type="entry name" value="Nucleotide_cyclase"/>
</dbReference>
<evidence type="ECO:0000313" key="6">
    <source>
        <dbReference type="EMBL" id="RVU29764.1"/>
    </source>
</evidence>
<dbReference type="Proteomes" id="UP000282818">
    <property type="component" value="Unassembled WGS sequence"/>
</dbReference>
<comment type="caution">
    <text evidence="6">The sequence shown here is derived from an EMBL/GenBank/DDBJ whole genome shotgun (WGS) entry which is preliminary data.</text>
</comment>
<keyword evidence="4" id="KW-0812">Transmembrane</keyword>
<dbReference type="PANTHER" id="PTHR45138:SF9">
    <property type="entry name" value="DIGUANYLATE CYCLASE DGCM-RELATED"/>
    <property type="match status" value="1"/>
</dbReference>
<dbReference type="NCBIfam" id="TIGR00254">
    <property type="entry name" value="GGDEF"/>
    <property type="match status" value="1"/>
</dbReference>
<feature type="transmembrane region" description="Helical" evidence="4">
    <location>
        <begin position="23"/>
        <end position="41"/>
    </location>
</feature>
<evidence type="ECO:0000256" key="1">
    <source>
        <dbReference type="ARBA" id="ARBA00001946"/>
    </source>
</evidence>
<evidence type="ECO:0000313" key="7">
    <source>
        <dbReference type="Proteomes" id="UP000282818"/>
    </source>
</evidence>
<dbReference type="PROSITE" id="PS50887">
    <property type="entry name" value="GGDEF"/>
    <property type="match status" value="1"/>
</dbReference>
<dbReference type="Gene3D" id="3.30.70.270">
    <property type="match status" value="1"/>
</dbReference>
<protein>
    <recommendedName>
        <fullName evidence="2">diguanylate cyclase</fullName>
        <ecNumber evidence="2">2.7.7.65</ecNumber>
    </recommendedName>
</protein>
<reference evidence="6 7" key="1">
    <citation type="submission" date="2019-01" db="EMBL/GenBank/DDBJ databases">
        <authorList>
            <person name="Chen W.-M."/>
        </authorList>
    </citation>
    <scope>NUCLEOTIDE SEQUENCE [LARGE SCALE GENOMIC DNA]</scope>
    <source>
        <strain evidence="6 7">HPM-16</strain>
    </source>
</reference>
<evidence type="ECO:0000256" key="4">
    <source>
        <dbReference type="SAM" id="Phobius"/>
    </source>
</evidence>